<dbReference type="PIRSF" id="PIRSF004846">
    <property type="entry name" value="ModA"/>
    <property type="match status" value="1"/>
</dbReference>
<dbReference type="PANTHER" id="PTHR30632:SF0">
    <property type="entry name" value="SULFATE-BINDING PROTEIN"/>
    <property type="match status" value="1"/>
</dbReference>
<dbReference type="EMBL" id="JAUSWG010000001">
    <property type="protein sequence ID" value="MDQ0555247.1"/>
    <property type="molecule type" value="Genomic_DNA"/>
</dbReference>
<evidence type="ECO:0000256" key="1">
    <source>
        <dbReference type="ARBA" id="ARBA00009175"/>
    </source>
</evidence>
<dbReference type="PROSITE" id="PS51257">
    <property type="entry name" value="PROKAR_LIPOPROTEIN"/>
    <property type="match status" value="1"/>
</dbReference>
<dbReference type="Gene3D" id="3.40.190.10">
    <property type="entry name" value="Periplasmic binding protein-like II"/>
    <property type="match status" value="2"/>
</dbReference>
<reference evidence="4 5" key="1">
    <citation type="submission" date="2023-07" db="EMBL/GenBank/DDBJ databases">
        <title>Genomic Encyclopedia of Type Strains, Phase IV (KMG-IV): sequencing the most valuable type-strain genomes for metagenomic binning, comparative biology and taxonomic classification.</title>
        <authorList>
            <person name="Goeker M."/>
        </authorList>
    </citation>
    <scope>NUCLEOTIDE SEQUENCE [LARGE SCALE GENOMIC DNA]</scope>
    <source>
        <strain evidence="4 5">DSM 15049</strain>
    </source>
</reference>
<dbReference type="RefSeq" id="WP_307502082.1">
    <property type="nucleotide sequence ID" value="NZ_BAAACE010000026.1"/>
</dbReference>
<comment type="caution">
    <text evidence="4">The sequence shown here is derived from an EMBL/GenBank/DDBJ whole genome shotgun (WGS) entry which is preliminary data.</text>
</comment>
<evidence type="ECO:0000256" key="2">
    <source>
        <dbReference type="ARBA" id="ARBA00022723"/>
    </source>
</evidence>
<organism evidence="4 5">
    <name type="scientific">Paraclostridium ghonii</name>
    <dbReference type="NCBI Taxonomy" id="29358"/>
    <lineage>
        <taxon>Bacteria</taxon>
        <taxon>Bacillati</taxon>
        <taxon>Bacillota</taxon>
        <taxon>Clostridia</taxon>
        <taxon>Peptostreptococcales</taxon>
        <taxon>Peptostreptococcaceae</taxon>
        <taxon>Paraclostridium</taxon>
    </lineage>
</organism>
<keyword evidence="3" id="KW-0732">Signal</keyword>
<protein>
    <submittedName>
        <fullName evidence="4">Molybdate transport system substrate-binding protein</fullName>
    </submittedName>
</protein>
<dbReference type="NCBIfam" id="TIGR01256">
    <property type="entry name" value="modA"/>
    <property type="match status" value="1"/>
</dbReference>
<accession>A0ABU0MWH8</accession>
<name>A0ABU0MWH8_9FIRM</name>
<proteinExistence type="inferred from homology"/>
<dbReference type="InterPro" id="IPR005950">
    <property type="entry name" value="ModA"/>
</dbReference>
<dbReference type="Pfam" id="PF13531">
    <property type="entry name" value="SBP_bac_11"/>
    <property type="match status" value="1"/>
</dbReference>
<keyword evidence="5" id="KW-1185">Reference proteome</keyword>
<comment type="similarity">
    <text evidence="1">Belongs to the bacterial solute-binding protein ModA family.</text>
</comment>
<dbReference type="InterPro" id="IPR050682">
    <property type="entry name" value="ModA/WtpA"/>
</dbReference>
<gene>
    <name evidence="4" type="ORF">QOZ92_000357</name>
</gene>
<sequence>MYKKILIIFITLIMCIFFVGCEKEKKTEKIKVHLSVAASLKDPFLKIEQLYEKEHKNVDLILNFGSSGALKQQIVQGAPCDVFISASTNYMDELKNDGYLLDDTYNEFTKNELVLVSKTNTINSIEDLKNDKYKKIGIGDLNTVPVGQYADEVLKNKDIKKDLEDKFVYAKDAMEVLAWTLSSNVDAGFLYSSDISKYKDVNIYKIDSELHSPIIYPIGVIKDSKQLEETIKIKKFLLSDDAKKILKDYGYTF</sequence>
<dbReference type="SUPFAM" id="SSF53850">
    <property type="entry name" value="Periplasmic binding protein-like II"/>
    <property type="match status" value="1"/>
</dbReference>
<evidence type="ECO:0000256" key="3">
    <source>
        <dbReference type="ARBA" id="ARBA00022729"/>
    </source>
</evidence>
<dbReference type="PANTHER" id="PTHR30632">
    <property type="entry name" value="MOLYBDATE-BINDING PERIPLASMIC PROTEIN"/>
    <property type="match status" value="1"/>
</dbReference>
<keyword evidence="2" id="KW-0479">Metal-binding</keyword>
<evidence type="ECO:0000313" key="4">
    <source>
        <dbReference type="EMBL" id="MDQ0555247.1"/>
    </source>
</evidence>
<dbReference type="Proteomes" id="UP001232584">
    <property type="component" value="Unassembled WGS sequence"/>
</dbReference>
<evidence type="ECO:0000313" key="5">
    <source>
        <dbReference type="Proteomes" id="UP001232584"/>
    </source>
</evidence>